<dbReference type="PANTHER" id="PTHR20921:SF0">
    <property type="entry name" value="TRANSMEMBRANE PROTEIN 222"/>
    <property type="match status" value="1"/>
</dbReference>
<sequence>MEENVDPEQQMVFEDQQSMRIDPKRARFPYCIVWTPLPVISWLIPFIGHIGICREDGVILDFAGPNFVSVDNFAFGSVTRYIQIDKEKECSSSLRPSACISEDDEDLTRRGTLTWDDALRKSTQEFQHHSYSLFTCNCHCFVANSLNRLGFHSGGWNVVNLATLMFIRGHWVSTGSIVRSYLPFVVVCGLGLIFGGSTFLTFLAFFTFFLVGWFLLGSYCFKNLIQL</sequence>
<dbReference type="GO" id="GO:0010104">
    <property type="term" value="P:regulation of ethylene-activated signaling pathway"/>
    <property type="evidence" value="ECO:0000318"/>
    <property type="project" value="GO_Central"/>
</dbReference>
<dbReference type="STRING" id="3983.A0A251LR45"/>
<dbReference type="Gramene" id="Manes.01G141400.1.v8.1">
    <property type="protein sequence ID" value="Manes.01G141400.1.v8.1.CDS"/>
    <property type="gene ID" value="Manes.01G141400.v8.1"/>
</dbReference>
<gene>
    <name evidence="2" type="ORF">MANES_01G141400</name>
</gene>
<dbReference type="Proteomes" id="UP000091857">
    <property type="component" value="Chromosome 1"/>
</dbReference>
<keyword evidence="3" id="KW-1185">Reference proteome</keyword>
<dbReference type="OrthoDB" id="267284at2759"/>
<accession>A0A251LR45</accession>
<name>A0A251LR45_MANES</name>
<evidence type="ECO:0000313" key="2">
    <source>
        <dbReference type="EMBL" id="OAY60817.1"/>
    </source>
</evidence>
<evidence type="ECO:0008006" key="4">
    <source>
        <dbReference type="Google" id="ProtNLM"/>
    </source>
</evidence>
<protein>
    <recommendedName>
        <fullName evidence="4">Protein RTE1-HOMOLOG</fullName>
    </recommendedName>
</protein>
<dbReference type="PANTHER" id="PTHR20921">
    <property type="entry name" value="TRANSMEMBRANE PROTEIN 222"/>
    <property type="match status" value="1"/>
</dbReference>
<dbReference type="EMBL" id="CM004387">
    <property type="protein sequence ID" value="OAY60816.1"/>
    <property type="molecule type" value="Genomic_DNA"/>
</dbReference>
<keyword evidence="1" id="KW-0472">Membrane</keyword>
<reference evidence="2 3" key="1">
    <citation type="submission" date="2016-02" db="EMBL/GenBank/DDBJ databases">
        <title>WGS assembly of Manihot esculenta.</title>
        <authorList>
            <person name="Bredeson J.V."/>
            <person name="Prochnik S.E."/>
            <person name="Lyons J.B."/>
            <person name="Schmutz J."/>
            <person name="Grimwood J."/>
            <person name="Vrebalov J."/>
            <person name="Bart R.S."/>
            <person name="Amuge T."/>
            <person name="Ferguson M.E."/>
            <person name="Green R."/>
            <person name="Putnam N."/>
            <person name="Stites J."/>
            <person name="Rounsley S."/>
            <person name="Rokhsar D.S."/>
        </authorList>
    </citation>
    <scope>NUCLEOTIDE SEQUENCE [LARGE SCALE GENOMIC DNA]</scope>
    <source>
        <strain evidence="3">cv. AM560-2</strain>
        <tissue evidence="2">Leaf</tissue>
    </source>
</reference>
<dbReference type="OMA" id="KEKCCIP"/>
<keyword evidence="1" id="KW-1133">Transmembrane helix</keyword>
<proteinExistence type="predicted"/>
<dbReference type="EMBL" id="CM004387">
    <property type="protein sequence ID" value="OAY60817.1"/>
    <property type="molecule type" value="Genomic_DNA"/>
</dbReference>
<dbReference type="AlphaFoldDB" id="A0A251LR45"/>
<dbReference type="GO" id="GO:0005794">
    <property type="term" value="C:Golgi apparatus"/>
    <property type="evidence" value="ECO:0000318"/>
    <property type="project" value="GO_Central"/>
</dbReference>
<organism evidence="2 3">
    <name type="scientific">Manihot esculenta</name>
    <name type="common">Cassava</name>
    <name type="synonym">Jatropha manihot</name>
    <dbReference type="NCBI Taxonomy" id="3983"/>
    <lineage>
        <taxon>Eukaryota</taxon>
        <taxon>Viridiplantae</taxon>
        <taxon>Streptophyta</taxon>
        <taxon>Embryophyta</taxon>
        <taxon>Tracheophyta</taxon>
        <taxon>Spermatophyta</taxon>
        <taxon>Magnoliopsida</taxon>
        <taxon>eudicotyledons</taxon>
        <taxon>Gunneridae</taxon>
        <taxon>Pentapetalae</taxon>
        <taxon>rosids</taxon>
        <taxon>fabids</taxon>
        <taxon>Malpighiales</taxon>
        <taxon>Euphorbiaceae</taxon>
        <taxon>Crotonoideae</taxon>
        <taxon>Manihoteae</taxon>
        <taxon>Manihot</taxon>
    </lineage>
</organism>
<feature type="transmembrane region" description="Helical" evidence="1">
    <location>
        <begin position="177"/>
        <end position="196"/>
    </location>
</feature>
<evidence type="ECO:0000313" key="3">
    <source>
        <dbReference type="Proteomes" id="UP000091857"/>
    </source>
</evidence>
<dbReference type="Pfam" id="PF05608">
    <property type="entry name" value="RTE1"/>
    <property type="match status" value="1"/>
</dbReference>
<dbReference type="GO" id="GO:0005783">
    <property type="term" value="C:endoplasmic reticulum"/>
    <property type="evidence" value="ECO:0000318"/>
    <property type="project" value="GO_Central"/>
</dbReference>
<feature type="transmembrane region" description="Helical" evidence="1">
    <location>
        <begin position="202"/>
        <end position="221"/>
    </location>
</feature>
<dbReference type="GO" id="GO:0009723">
    <property type="term" value="P:response to ethylene"/>
    <property type="evidence" value="ECO:0000318"/>
    <property type="project" value="GO_Central"/>
</dbReference>
<dbReference type="InterPro" id="IPR008496">
    <property type="entry name" value="TMEM222/RTE1"/>
</dbReference>
<evidence type="ECO:0000256" key="1">
    <source>
        <dbReference type="SAM" id="Phobius"/>
    </source>
</evidence>
<keyword evidence="1" id="KW-0812">Transmembrane</keyword>